<dbReference type="SUPFAM" id="SSF48452">
    <property type="entry name" value="TPR-like"/>
    <property type="match status" value="1"/>
</dbReference>
<dbReference type="AlphaFoldDB" id="A0AAE3EWM3"/>
<accession>A0AAE3EWM3</accession>
<dbReference type="InterPro" id="IPR033985">
    <property type="entry name" value="SusD-like_N"/>
</dbReference>
<evidence type="ECO:0000313" key="8">
    <source>
        <dbReference type="EMBL" id="MCG2461484.1"/>
    </source>
</evidence>
<comment type="caution">
    <text evidence="8">The sequence shown here is derived from an EMBL/GenBank/DDBJ whole genome shotgun (WGS) entry which is preliminary data.</text>
</comment>
<dbReference type="PROSITE" id="PS51257">
    <property type="entry name" value="PROKAR_LIPOPROTEIN"/>
    <property type="match status" value="1"/>
</dbReference>
<dbReference type="Gene3D" id="1.25.40.390">
    <property type="match status" value="1"/>
</dbReference>
<reference evidence="8" key="1">
    <citation type="submission" date="2023-02" db="EMBL/GenBank/DDBJ databases">
        <title>Genome of Flavobacteriaceae gen. nov. sp. strain F89.</title>
        <authorList>
            <person name="Wang Y."/>
        </authorList>
    </citation>
    <scope>NUCLEOTIDE SEQUENCE</scope>
    <source>
        <strain evidence="8">F89</strain>
    </source>
</reference>
<dbReference type="GO" id="GO:0009279">
    <property type="term" value="C:cell outer membrane"/>
    <property type="evidence" value="ECO:0007669"/>
    <property type="project" value="UniProtKB-SubCell"/>
</dbReference>
<comment type="subcellular location">
    <subcellularLocation>
        <location evidence="1">Cell outer membrane</location>
    </subcellularLocation>
</comment>
<evidence type="ECO:0000259" key="6">
    <source>
        <dbReference type="Pfam" id="PF07980"/>
    </source>
</evidence>
<evidence type="ECO:0000313" key="9">
    <source>
        <dbReference type="Proteomes" id="UP001200642"/>
    </source>
</evidence>
<feature type="domain" description="SusD-like N-terminal" evidence="7">
    <location>
        <begin position="23"/>
        <end position="207"/>
    </location>
</feature>
<organism evidence="8 9">
    <name type="scientific">Cerina litoralis</name>
    <dbReference type="NCBI Taxonomy" id="2874477"/>
    <lineage>
        <taxon>Bacteria</taxon>
        <taxon>Pseudomonadati</taxon>
        <taxon>Bacteroidota</taxon>
        <taxon>Flavobacteriia</taxon>
        <taxon>Flavobacteriales</taxon>
        <taxon>Flavobacteriaceae</taxon>
        <taxon>Cerina</taxon>
    </lineage>
</organism>
<dbReference type="Proteomes" id="UP001200642">
    <property type="component" value="Unassembled WGS sequence"/>
</dbReference>
<sequence length="592" mass="66277">MKKIIIYSMIVAQAIVLISCSDDFLDTSPEASIAKDNFFNSESDLQLYINGLLRLPGYGMFLSDQGTDDIATTGAVEIKNILVGSPSAENITSGWSWSWLRSINFFLENYGKADIEDDAKKHFEGVARYFRAQFYFGMVKRYSDVPWYSKTLDPEDETLFKPRDPRAMVMDSIIGDIQFASQNIREDVSYGNINKWAALMMQARIALYEGTFRKYHPELGLENTAKNFLEMAEKASKKLMDSGNFEIYNSGSPNNDYAALFNSEDLSGNPEAILVNAYDVDKKKTSGDYTVFGNYEQSPSKSLIDSYLMSDGSRFTDQPSAGTMTFVEEFQNRDPRLAQTFVSPGWIAPGSTNPYVLELNKNFTGYHQIKGYNNSVDPAGVDVAVYRYAEALLVYAEAKAEMGTLDQNDLNISINLLRKRAGLPDMNLNGTNNDIDPILENRFPNVSGANKGVILEIRRERRVEFASESFRLDDITRWAAGKVLEKIPEGMYFPSLGKYDMTGDGIEDIDIIGSSEDIPSPKEKNSLGADLIYYKAGFFGDPSASLLLSNGTSGHMVTSKAPQNFEEPKYYYRPVPAHQVALNPQLKQIMGW</sequence>
<gene>
    <name evidence="8" type="ORF">K8352_12045</name>
</gene>
<feature type="domain" description="RagB/SusD" evidence="6">
    <location>
        <begin position="271"/>
        <end position="592"/>
    </location>
</feature>
<evidence type="ECO:0000256" key="5">
    <source>
        <dbReference type="ARBA" id="ARBA00023237"/>
    </source>
</evidence>
<evidence type="ECO:0000256" key="2">
    <source>
        <dbReference type="ARBA" id="ARBA00006275"/>
    </source>
</evidence>
<dbReference type="InterPro" id="IPR012944">
    <property type="entry name" value="SusD_RagB_dom"/>
</dbReference>
<evidence type="ECO:0000256" key="4">
    <source>
        <dbReference type="ARBA" id="ARBA00023136"/>
    </source>
</evidence>
<evidence type="ECO:0000259" key="7">
    <source>
        <dbReference type="Pfam" id="PF14322"/>
    </source>
</evidence>
<dbReference type="InterPro" id="IPR011990">
    <property type="entry name" value="TPR-like_helical_dom_sf"/>
</dbReference>
<keyword evidence="5" id="KW-0998">Cell outer membrane</keyword>
<proteinExistence type="inferred from homology"/>
<keyword evidence="3" id="KW-0732">Signal</keyword>
<dbReference type="Pfam" id="PF07980">
    <property type="entry name" value="SusD_RagB"/>
    <property type="match status" value="1"/>
</dbReference>
<keyword evidence="4" id="KW-0472">Membrane</keyword>
<dbReference type="RefSeq" id="WP_317902626.1">
    <property type="nucleotide sequence ID" value="NZ_JAIRBC010000016.1"/>
</dbReference>
<protein>
    <submittedName>
        <fullName evidence="8">RagB/SusD family nutrient uptake outer membrane protein</fullName>
    </submittedName>
</protein>
<dbReference type="EMBL" id="JAIRBC010000016">
    <property type="protein sequence ID" value="MCG2461484.1"/>
    <property type="molecule type" value="Genomic_DNA"/>
</dbReference>
<evidence type="ECO:0000256" key="1">
    <source>
        <dbReference type="ARBA" id="ARBA00004442"/>
    </source>
</evidence>
<keyword evidence="9" id="KW-1185">Reference proteome</keyword>
<evidence type="ECO:0000256" key="3">
    <source>
        <dbReference type="ARBA" id="ARBA00022729"/>
    </source>
</evidence>
<dbReference type="Pfam" id="PF14322">
    <property type="entry name" value="SusD-like_3"/>
    <property type="match status" value="1"/>
</dbReference>
<comment type="similarity">
    <text evidence="2">Belongs to the SusD family.</text>
</comment>
<name>A0AAE3EWM3_9FLAO</name>